<evidence type="ECO:0000313" key="2">
    <source>
        <dbReference type="EMBL" id="MDN3577079.1"/>
    </source>
</evidence>
<feature type="transmembrane region" description="Helical" evidence="1">
    <location>
        <begin position="115"/>
        <end position="133"/>
    </location>
</feature>
<proteinExistence type="predicted"/>
<feature type="transmembrane region" description="Helical" evidence="1">
    <location>
        <begin position="249"/>
        <end position="272"/>
    </location>
</feature>
<feature type="transmembrane region" description="Helical" evidence="1">
    <location>
        <begin position="28"/>
        <end position="49"/>
    </location>
</feature>
<gene>
    <name evidence="2" type="ORF">QWZ03_09910</name>
</gene>
<dbReference type="RefSeq" id="WP_290332560.1">
    <property type="nucleotide sequence ID" value="NZ_JAUFPU010000008.1"/>
</dbReference>
<feature type="transmembrane region" description="Helical" evidence="1">
    <location>
        <begin position="145"/>
        <end position="165"/>
    </location>
</feature>
<evidence type="ECO:0000256" key="1">
    <source>
        <dbReference type="SAM" id="Phobius"/>
    </source>
</evidence>
<reference evidence="2" key="1">
    <citation type="journal article" date="2014" name="Int. J. Syst. Evol. Microbiol.">
        <title>Complete genome of a new Firmicutes species belonging to the dominant human colonic microbiota ('Ruminococcus bicirculans') reveals two chromosomes and a selective capacity to utilize plant glucans.</title>
        <authorList>
            <consortium name="NISC Comparative Sequencing Program"/>
            <person name="Wegmann U."/>
            <person name="Louis P."/>
            <person name="Goesmann A."/>
            <person name="Henrissat B."/>
            <person name="Duncan S.H."/>
            <person name="Flint H.J."/>
        </authorList>
    </citation>
    <scope>NUCLEOTIDE SEQUENCE</scope>
    <source>
        <strain evidence="2">CECT 7703</strain>
    </source>
</reference>
<keyword evidence="3" id="KW-1185">Reference proteome</keyword>
<keyword evidence="1" id="KW-1133">Transmembrane helix</keyword>
<comment type="caution">
    <text evidence="2">The sequence shown here is derived from an EMBL/GenBank/DDBJ whole genome shotgun (WGS) entry which is preliminary data.</text>
</comment>
<sequence>MNAPKTPETVSFFIVQQGLIDALRPFKVTLPILGTLAIPMASILLWTYLTSIGRVDLFLPSLSNGSGLIAILIGSALVLCGILLTLIGPAYFLCGLDWMMTDLGMTEKELKGISLAPPAIAIIMITVIFLADLCEKLYKTSFGNISWLSLALSLFISMATALLFIRTSAMPDQSLRARVVKRICCGFLLWAASVITLLPADVAIRGNYVDSNWSILFAYLSACLLATLSLIPGYIYIGRANRTNLEPIVIKHVTYAMLVFFAVTCLLVPKIFSIAVNSLSVQIGIKDKASAVFLIRTEGYSHKSFKIGWQSTVISEAQYTIRAVNIFSFGDLFVLCPEVLAEADSKTLAAQSLQQCRPMKSQYVSRWS</sequence>
<feature type="transmembrane region" description="Helical" evidence="1">
    <location>
        <begin position="216"/>
        <end position="237"/>
    </location>
</feature>
<accession>A0ABT8B6D0</accession>
<keyword evidence="1" id="KW-0812">Transmembrane</keyword>
<organism evidence="2 3">
    <name type="scientific">Chitinimonas viridis</name>
    <dbReference type="NCBI Taxonomy" id="664880"/>
    <lineage>
        <taxon>Bacteria</taxon>
        <taxon>Pseudomonadati</taxon>
        <taxon>Pseudomonadota</taxon>
        <taxon>Betaproteobacteria</taxon>
        <taxon>Neisseriales</taxon>
        <taxon>Chitinibacteraceae</taxon>
        <taxon>Chitinimonas</taxon>
    </lineage>
</organism>
<feature type="transmembrane region" description="Helical" evidence="1">
    <location>
        <begin position="69"/>
        <end position="94"/>
    </location>
</feature>
<keyword evidence="1" id="KW-0472">Membrane</keyword>
<feature type="transmembrane region" description="Helical" evidence="1">
    <location>
        <begin position="186"/>
        <end position="204"/>
    </location>
</feature>
<dbReference type="EMBL" id="JAUFPU010000008">
    <property type="protein sequence ID" value="MDN3577079.1"/>
    <property type="molecule type" value="Genomic_DNA"/>
</dbReference>
<protein>
    <submittedName>
        <fullName evidence="2">Uncharacterized protein</fullName>
    </submittedName>
</protein>
<reference evidence="2" key="2">
    <citation type="submission" date="2023-06" db="EMBL/GenBank/DDBJ databases">
        <authorList>
            <person name="Lucena T."/>
            <person name="Sun Q."/>
        </authorList>
    </citation>
    <scope>NUCLEOTIDE SEQUENCE</scope>
    <source>
        <strain evidence="2">CECT 7703</strain>
    </source>
</reference>
<evidence type="ECO:0000313" key="3">
    <source>
        <dbReference type="Proteomes" id="UP001180081"/>
    </source>
</evidence>
<name>A0ABT8B6D0_9NEIS</name>
<dbReference type="Proteomes" id="UP001180081">
    <property type="component" value="Unassembled WGS sequence"/>
</dbReference>